<comment type="subcellular location">
    <subcellularLocation>
        <location evidence="1 7">Cell membrane</location>
        <topology evidence="1 7">Multi-pass membrane protein</topology>
    </subcellularLocation>
</comment>
<dbReference type="SUPFAM" id="SSF161098">
    <property type="entry name" value="MetI-like"/>
    <property type="match status" value="1"/>
</dbReference>
<dbReference type="PANTHER" id="PTHR47737">
    <property type="entry name" value="GLYCINE BETAINE/PROLINE BETAINE TRANSPORT SYSTEM PERMEASE PROTEIN PROW"/>
    <property type="match status" value="1"/>
</dbReference>
<reference evidence="9 10" key="1">
    <citation type="submission" date="2020-04" db="EMBL/GenBank/DDBJ databases">
        <title>Molecular characterization of pseudomonads from Agaricus bisporus reveal novel blotch 2 pathogens in Western Europe.</title>
        <authorList>
            <person name="Taparia T."/>
            <person name="Krijger M."/>
            <person name="Haynes E."/>
            <person name="Elpinstone J.G."/>
            <person name="Noble R."/>
            <person name="Van Der Wolf J."/>
        </authorList>
    </citation>
    <scope>NUCLEOTIDE SEQUENCE [LARGE SCALE GENOMIC DNA]</scope>
    <source>
        <strain evidence="9 10">H7001</strain>
    </source>
</reference>
<dbReference type="Pfam" id="PF00528">
    <property type="entry name" value="BPD_transp_1"/>
    <property type="match status" value="1"/>
</dbReference>
<accession>A0A7Y8C1C2</accession>
<dbReference type="Gene3D" id="1.10.3720.10">
    <property type="entry name" value="MetI-like"/>
    <property type="match status" value="1"/>
</dbReference>
<proteinExistence type="inferred from homology"/>
<keyword evidence="3" id="KW-1003">Cell membrane</keyword>
<dbReference type="EMBL" id="JACAQB010000004">
    <property type="protein sequence ID" value="NWB95464.1"/>
    <property type="molecule type" value="Genomic_DNA"/>
</dbReference>
<dbReference type="GO" id="GO:0015226">
    <property type="term" value="F:carnitine transmembrane transporter activity"/>
    <property type="evidence" value="ECO:0007669"/>
    <property type="project" value="TreeGrafter"/>
</dbReference>
<feature type="transmembrane region" description="Helical" evidence="7">
    <location>
        <begin position="148"/>
        <end position="174"/>
    </location>
</feature>
<dbReference type="GO" id="GO:0005275">
    <property type="term" value="F:amine transmembrane transporter activity"/>
    <property type="evidence" value="ECO:0007669"/>
    <property type="project" value="TreeGrafter"/>
</dbReference>
<evidence type="ECO:0000256" key="6">
    <source>
        <dbReference type="ARBA" id="ARBA00023136"/>
    </source>
</evidence>
<feature type="transmembrane region" description="Helical" evidence="7">
    <location>
        <begin position="80"/>
        <end position="97"/>
    </location>
</feature>
<dbReference type="InterPro" id="IPR035906">
    <property type="entry name" value="MetI-like_sf"/>
</dbReference>
<feature type="domain" description="ABC transmembrane type-1" evidence="8">
    <location>
        <begin position="100"/>
        <end position="279"/>
    </location>
</feature>
<keyword evidence="4 7" id="KW-0812">Transmembrane</keyword>
<evidence type="ECO:0000259" key="8">
    <source>
        <dbReference type="PROSITE" id="PS50928"/>
    </source>
</evidence>
<dbReference type="PROSITE" id="PS50928">
    <property type="entry name" value="ABC_TM1"/>
    <property type="match status" value="1"/>
</dbReference>
<feature type="transmembrane region" description="Helical" evidence="7">
    <location>
        <begin position="104"/>
        <end position="128"/>
    </location>
</feature>
<comment type="similarity">
    <text evidence="7">Belongs to the binding-protein-dependent transport system permease family.</text>
</comment>
<keyword evidence="2 7" id="KW-0813">Transport</keyword>
<dbReference type="GO" id="GO:0031460">
    <property type="term" value="P:glycine betaine transport"/>
    <property type="evidence" value="ECO:0007669"/>
    <property type="project" value="TreeGrafter"/>
</dbReference>
<evidence type="ECO:0000256" key="4">
    <source>
        <dbReference type="ARBA" id="ARBA00022692"/>
    </source>
</evidence>
<keyword evidence="6 7" id="KW-0472">Membrane</keyword>
<evidence type="ECO:0000313" key="10">
    <source>
        <dbReference type="Proteomes" id="UP000539985"/>
    </source>
</evidence>
<dbReference type="InterPro" id="IPR000515">
    <property type="entry name" value="MetI-like"/>
</dbReference>
<organism evidence="9 10">
    <name type="scientific">Pseudomonas gingeri</name>
    <dbReference type="NCBI Taxonomy" id="117681"/>
    <lineage>
        <taxon>Bacteria</taxon>
        <taxon>Pseudomonadati</taxon>
        <taxon>Pseudomonadota</taxon>
        <taxon>Gammaproteobacteria</taxon>
        <taxon>Pseudomonadales</taxon>
        <taxon>Pseudomonadaceae</taxon>
        <taxon>Pseudomonas</taxon>
    </lineage>
</organism>
<dbReference type="GO" id="GO:0043190">
    <property type="term" value="C:ATP-binding cassette (ABC) transporter complex"/>
    <property type="evidence" value="ECO:0007669"/>
    <property type="project" value="TreeGrafter"/>
</dbReference>
<dbReference type="PANTHER" id="PTHR47737:SF1">
    <property type="entry name" value="GLYCINE BETAINE_PROLINE BETAINE TRANSPORT SYSTEM PERMEASE PROTEIN PROW"/>
    <property type="match status" value="1"/>
</dbReference>
<evidence type="ECO:0000256" key="2">
    <source>
        <dbReference type="ARBA" id="ARBA00022448"/>
    </source>
</evidence>
<comment type="caution">
    <text evidence="9">The sequence shown here is derived from an EMBL/GenBank/DDBJ whole genome shotgun (WGS) entry which is preliminary data.</text>
</comment>
<dbReference type="GO" id="GO:0015871">
    <property type="term" value="P:choline transport"/>
    <property type="evidence" value="ECO:0007669"/>
    <property type="project" value="TreeGrafter"/>
</dbReference>
<evidence type="ECO:0000256" key="5">
    <source>
        <dbReference type="ARBA" id="ARBA00022989"/>
    </source>
</evidence>
<evidence type="ECO:0000256" key="3">
    <source>
        <dbReference type="ARBA" id="ARBA00022475"/>
    </source>
</evidence>
<name>A0A7Y8C1C2_9PSED</name>
<evidence type="ECO:0000313" key="9">
    <source>
        <dbReference type="EMBL" id="NWB95464.1"/>
    </source>
</evidence>
<evidence type="ECO:0000256" key="1">
    <source>
        <dbReference type="ARBA" id="ARBA00004651"/>
    </source>
</evidence>
<feature type="transmembrane region" description="Helical" evidence="7">
    <location>
        <begin position="54"/>
        <end position="74"/>
    </location>
</feature>
<dbReference type="AlphaFoldDB" id="A0A7Y8C1C2"/>
<dbReference type="CDD" id="cd06261">
    <property type="entry name" value="TM_PBP2"/>
    <property type="match status" value="1"/>
</dbReference>
<evidence type="ECO:0000256" key="7">
    <source>
        <dbReference type="RuleBase" id="RU363032"/>
    </source>
</evidence>
<keyword evidence="5 7" id="KW-1133">Transmembrane helix</keyword>
<protein>
    <submittedName>
        <fullName evidence="9">Proline/glycine betaine ABC transporter permease</fullName>
    </submittedName>
</protein>
<feature type="transmembrane region" description="Helical" evidence="7">
    <location>
        <begin position="214"/>
        <end position="237"/>
    </location>
</feature>
<dbReference type="FunFam" id="1.10.3720.10:FF:000001">
    <property type="entry name" value="Glycine betaine ABC transporter, permease"/>
    <property type="match status" value="1"/>
</dbReference>
<gene>
    <name evidence="9" type="ORF">HX882_06125</name>
</gene>
<sequence>MEWLLSFPHMDDERLRALKKVIDGAFRHFTSTYGDGFEAFFQPLQVFLNQSERFMTTTPWPIIIVLVALIAWFASRSGRIVLGCVFTLMAIGYLDMWTDTMKTLSMIFVCTVISIIIGLPTGIAMARSNRLRNVISPVLDVMQTLPSFVYLIPVVMLLGIGKVAGLIAVVVYALPPMIRLTNLGIRHVDAEMLECADAFGSSSWQKLKNVQLPLALPSIMAGINQTIMMALAMVVIASMIGVEGLGQPVLKAISNQYFTLGMFNGLAIVGIAVIFDRVSQAYGRRLQKHLERVHGH</sequence>
<feature type="transmembrane region" description="Helical" evidence="7">
    <location>
        <begin position="257"/>
        <end position="275"/>
    </location>
</feature>
<dbReference type="Proteomes" id="UP000539985">
    <property type="component" value="Unassembled WGS sequence"/>
</dbReference>